<accession>A0A0G0Y2A3</accession>
<dbReference type="Proteomes" id="UP000034160">
    <property type="component" value="Unassembled WGS sequence"/>
</dbReference>
<sequence>MFAQPKKIGGQQLPQRLQKNPPKVVPLRKQVQLTQQPQRQPAPMDDTQLREAQARSREIIVEAKDEALAIREKAEREARLLRQEISDKERSNQFVKKLERVAGLTRDQAKQQILENLESELAKDTAQMIQAAENKAKEESDDKAREILVDAMKHGATEYVPEYTVSIVKIADDEVKGRIIGKDGRNIRSFELITGVDVDLDDQPGQVRLSCFDPVRREIARITLERLIKDGRIQPTRIEETVQKVTSELQKIMYEEGKKLCHAVGIYNLPADLMQILGRFKYRFSYGQNLIAHTLEETRIGMALAQEVGANVEVVKLGCLLHDIGKVVNDEEGSHVELGVNLLKKYRIPQVVIDCVEQHHEDTPFTSNESVLVYIADAISGARPGARYENYDEYVKRLTNLEAIAKSYDSVREAYAIQAGREVRVILNPDNSKDDDAVVLSHKIKDRIQAEMTYPGTVTVTVVREVRSVDVAK</sequence>
<comment type="similarity">
    <text evidence="5">Belongs to the RNase Y family.</text>
</comment>
<dbReference type="Gene3D" id="1.10.3210.10">
    <property type="entry name" value="Hypothetical protein af1432"/>
    <property type="match status" value="1"/>
</dbReference>
<dbReference type="SMART" id="SM00471">
    <property type="entry name" value="HDc"/>
    <property type="match status" value="1"/>
</dbReference>
<dbReference type="STRING" id="1618356.UU93_C0027G0006"/>
<dbReference type="NCBIfam" id="TIGR00277">
    <property type="entry name" value="HDIG"/>
    <property type="match status" value="1"/>
</dbReference>
<dbReference type="InterPro" id="IPR022711">
    <property type="entry name" value="RNase_Y_N"/>
</dbReference>
<dbReference type="InterPro" id="IPR006675">
    <property type="entry name" value="HDIG_dom"/>
</dbReference>
<evidence type="ECO:0000313" key="10">
    <source>
        <dbReference type="EMBL" id="KKS30915.1"/>
    </source>
</evidence>
<dbReference type="Pfam" id="PF00013">
    <property type="entry name" value="KH_1"/>
    <property type="match status" value="1"/>
</dbReference>
<dbReference type="NCBIfam" id="TIGR03319">
    <property type="entry name" value="RNase_Y"/>
    <property type="match status" value="1"/>
</dbReference>
<dbReference type="Pfam" id="PF12072">
    <property type="entry name" value="RNase_Y_N"/>
    <property type="match status" value="1"/>
</dbReference>
<protein>
    <recommendedName>
        <fullName evidence="5 6">Ribonuclease Y</fullName>
        <shortName evidence="5">RNase Y</shortName>
        <ecNumber evidence="5 6">3.1.-.-</ecNumber>
    </recommendedName>
</protein>
<dbReference type="EC" id="3.1.-.-" evidence="5 6"/>
<keyword evidence="2 5" id="KW-0255">Endonuclease</keyword>
<dbReference type="AlphaFoldDB" id="A0A0G0Y2A3"/>
<feature type="compositionally biased region" description="Low complexity" evidence="8">
    <location>
        <begin position="30"/>
        <end position="43"/>
    </location>
</feature>
<keyword evidence="7" id="KW-0175">Coiled coil</keyword>
<dbReference type="InterPro" id="IPR017705">
    <property type="entry name" value="Ribonuclease_Y"/>
</dbReference>
<proteinExistence type="inferred from homology"/>
<dbReference type="InterPro" id="IPR003607">
    <property type="entry name" value="HD/PDEase_dom"/>
</dbReference>
<dbReference type="GO" id="GO:0005886">
    <property type="term" value="C:plasma membrane"/>
    <property type="evidence" value="ECO:0007669"/>
    <property type="project" value="UniProtKB-UniRule"/>
</dbReference>
<organism evidence="10 11">
    <name type="scientific">Candidatus Amesbacteria bacterium GW2011_GWA2_42_12</name>
    <dbReference type="NCBI Taxonomy" id="1618356"/>
    <lineage>
        <taxon>Bacteria</taxon>
        <taxon>Candidatus Amesiibacteriota</taxon>
    </lineage>
</organism>
<feature type="coiled-coil region" evidence="7">
    <location>
        <begin position="64"/>
        <end position="142"/>
    </location>
</feature>
<name>A0A0G0Y2A3_9BACT</name>
<dbReference type="PROSITE" id="PS51831">
    <property type="entry name" value="HD"/>
    <property type="match status" value="1"/>
</dbReference>
<dbReference type="InterPro" id="IPR036612">
    <property type="entry name" value="KH_dom_type_1_sf"/>
</dbReference>
<reference evidence="10 11" key="1">
    <citation type="journal article" date="2015" name="Nature">
        <title>rRNA introns, odd ribosomes, and small enigmatic genomes across a large radiation of phyla.</title>
        <authorList>
            <person name="Brown C.T."/>
            <person name="Hug L.A."/>
            <person name="Thomas B.C."/>
            <person name="Sharon I."/>
            <person name="Castelle C.J."/>
            <person name="Singh A."/>
            <person name="Wilkins M.J."/>
            <person name="Williams K.H."/>
            <person name="Banfield J.F."/>
        </authorList>
    </citation>
    <scope>NUCLEOTIDE SEQUENCE [LARGE SCALE GENOMIC DNA]</scope>
</reference>
<evidence type="ECO:0000256" key="4">
    <source>
        <dbReference type="ARBA" id="ARBA00022884"/>
    </source>
</evidence>
<keyword evidence="3 5" id="KW-0378">Hydrolase</keyword>
<gene>
    <name evidence="5" type="primary">rny</name>
    <name evidence="10" type="ORF">UU93_C0027G0006</name>
</gene>
<dbReference type="InterPro" id="IPR004087">
    <property type="entry name" value="KH_dom"/>
</dbReference>
<comment type="function">
    <text evidence="5">Endoribonuclease that initiates mRNA decay.</text>
</comment>
<dbReference type="PANTHER" id="PTHR12826:SF15">
    <property type="entry name" value="RIBONUCLEASE Y"/>
    <property type="match status" value="1"/>
</dbReference>
<dbReference type="SMART" id="SM00322">
    <property type="entry name" value="KH"/>
    <property type="match status" value="1"/>
</dbReference>
<dbReference type="SUPFAM" id="SSF109604">
    <property type="entry name" value="HD-domain/PDEase-like"/>
    <property type="match status" value="1"/>
</dbReference>
<evidence type="ECO:0000256" key="7">
    <source>
        <dbReference type="SAM" id="Coils"/>
    </source>
</evidence>
<dbReference type="GO" id="GO:0004521">
    <property type="term" value="F:RNA endonuclease activity"/>
    <property type="evidence" value="ECO:0007669"/>
    <property type="project" value="UniProtKB-UniRule"/>
</dbReference>
<dbReference type="GO" id="GO:0016787">
    <property type="term" value="F:hydrolase activity"/>
    <property type="evidence" value="ECO:0007669"/>
    <property type="project" value="UniProtKB-KW"/>
</dbReference>
<evidence type="ECO:0000259" key="9">
    <source>
        <dbReference type="PROSITE" id="PS51831"/>
    </source>
</evidence>
<evidence type="ECO:0000256" key="5">
    <source>
        <dbReference type="HAMAP-Rule" id="MF_00335"/>
    </source>
</evidence>
<feature type="domain" description="HD" evidence="9">
    <location>
        <begin position="290"/>
        <end position="382"/>
    </location>
</feature>
<keyword evidence="1 5" id="KW-0540">Nuclease</keyword>
<dbReference type="InterPro" id="IPR004088">
    <property type="entry name" value="KH_dom_type_1"/>
</dbReference>
<dbReference type="PATRIC" id="fig|1618356.3.peg.749"/>
<dbReference type="GO" id="GO:0003723">
    <property type="term" value="F:RNA binding"/>
    <property type="evidence" value="ECO:0007669"/>
    <property type="project" value="UniProtKB-UniRule"/>
</dbReference>
<keyword evidence="4 5" id="KW-0694">RNA-binding</keyword>
<dbReference type="GO" id="GO:0006402">
    <property type="term" value="P:mRNA catabolic process"/>
    <property type="evidence" value="ECO:0007669"/>
    <property type="project" value="UniProtKB-UniRule"/>
</dbReference>
<dbReference type="CDD" id="cd00077">
    <property type="entry name" value="HDc"/>
    <property type="match status" value="1"/>
</dbReference>
<evidence type="ECO:0000256" key="1">
    <source>
        <dbReference type="ARBA" id="ARBA00022722"/>
    </source>
</evidence>
<evidence type="ECO:0000256" key="8">
    <source>
        <dbReference type="SAM" id="MobiDB-lite"/>
    </source>
</evidence>
<evidence type="ECO:0000256" key="2">
    <source>
        <dbReference type="ARBA" id="ARBA00022759"/>
    </source>
</evidence>
<dbReference type="InterPro" id="IPR006674">
    <property type="entry name" value="HD_domain"/>
</dbReference>
<dbReference type="Pfam" id="PF01966">
    <property type="entry name" value="HD"/>
    <property type="match status" value="1"/>
</dbReference>
<dbReference type="PANTHER" id="PTHR12826">
    <property type="entry name" value="RIBONUCLEASE Y"/>
    <property type="match status" value="1"/>
</dbReference>
<dbReference type="SUPFAM" id="SSF54791">
    <property type="entry name" value="Eukaryotic type KH-domain (KH-domain type I)"/>
    <property type="match status" value="1"/>
</dbReference>
<comment type="caution">
    <text evidence="10">The sequence shown here is derived from an EMBL/GenBank/DDBJ whole genome shotgun (WGS) entry which is preliminary data.</text>
</comment>
<dbReference type="HAMAP" id="MF_00335">
    <property type="entry name" value="RNase_Y"/>
    <property type="match status" value="1"/>
</dbReference>
<dbReference type="PROSITE" id="PS50084">
    <property type="entry name" value="KH_TYPE_1"/>
    <property type="match status" value="1"/>
</dbReference>
<dbReference type="CDD" id="cd22431">
    <property type="entry name" value="KH-I_RNaseY"/>
    <property type="match status" value="1"/>
</dbReference>
<dbReference type="EMBL" id="LCCN01000027">
    <property type="protein sequence ID" value="KKS30915.1"/>
    <property type="molecule type" value="Genomic_DNA"/>
</dbReference>
<feature type="region of interest" description="Disordered" evidence="8">
    <location>
        <begin position="1"/>
        <end position="53"/>
    </location>
</feature>
<evidence type="ECO:0000256" key="3">
    <source>
        <dbReference type="ARBA" id="ARBA00022801"/>
    </source>
</evidence>
<evidence type="ECO:0000313" key="11">
    <source>
        <dbReference type="Proteomes" id="UP000034160"/>
    </source>
</evidence>
<evidence type="ECO:0000256" key="6">
    <source>
        <dbReference type="NCBIfam" id="TIGR03319"/>
    </source>
</evidence>